<name>A0A448B5Y1_CHRGE</name>
<dbReference type="STRING" id="525257.HMPREF0204_10472"/>
<dbReference type="KEGG" id="cgle:NCTC11432_03514"/>
<dbReference type="Proteomes" id="UP000279227">
    <property type="component" value="Chromosome"/>
</dbReference>
<evidence type="ECO:0000313" key="1">
    <source>
        <dbReference type="EMBL" id="VEE09939.1"/>
    </source>
</evidence>
<organism evidence="1 2">
    <name type="scientific">Chryseobacterium gleum</name>
    <name type="common">Flavobacterium gleum</name>
    <dbReference type="NCBI Taxonomy" id="250"/>
    <lineage>
        <taxon>Bacteria</taxon>
        <taxon>Pseudomonadati</taxon>
        <taxon>Bacteroidota</taxon>
        <taxon>Flavobacteriia</taxon>
        <taxon>Flavobacteriales</taxon>
        <taxon>Weeksellaceae</taxon>
        <taxon>Chryseobacterium group</taxon>
        <taxon>Chryseobacterium</taxon>
    </lineage>
</organism>
<evidence type="ECO:0000313" key="2">
    <source>
        <dbReference type="Proteomes" id="UP000279227"/>
    </source>
</evidence>
<gene>
    <name evidence="1" type="ORF">NCTC11432_03514</name>
</gene>
<proteinExistence type="predicted"/>
<dbReference type="OrthoDB" id="1246158at2"/>
<dbReference type="AlphaFoldDB" id="A0A448B5Y1"/>
<accession>A0A448B5Y1</accession>
<dbReference type="RefSeq" id="WP_002982492.1">
    <property type="nucleotide sequence ID" value="NZ_CP068486.1"/>
</dbReference>
<sequence>MTHLFFLSPEQFSIFKTQYYYSDYLMKKLILVTLLCFGICIFAQSGNSMASVLQKIKSQSKIDPQDKVVYDLMDEFYQKNLQADNDEVTPELTHRIQKAVSDPNTKNIHLLYLLLMYQQHISQTVAEGKNSNPEFQIETMNLLESETKEVYGKLPAIIYIFKAEALDSGSQKEKAKITVANGLKEYPDSIPLKVYSYLNTKDETLRQDLIQNHPNHWMVQQFEIK</sequence>
<dbReference type="EMBL" id="LR134289">
    <property type="protein sequence ID" value="VEE09939.1"/>
    <property type="molecule type" value="Genomic_DNA"/>
</dbReference>
<dbReference type="GeneID" id="93019425"/>
<protein>
    <submittedName>
        <fullName evidence="1">Uncharacterized protein</fullName>
    </submittedName>
</protein>
<reference evidence="1 2" key="1">
    <citation type="submission" date="2018-12" db="EMBL/GenBank/DDBJ databases">
        <authorList>
            <consortium name="Pathogen Informatics"/>
        </authorList>
    </citation>
    <scope>NUCLEOTIDE SEQUENCE [LARGE SCALE GENOMIC DNA]</scope>
    <source>
        <strain evidence="1 2">NCTC11432</strain>
    </source>
</reference>